<dbReference type="Gene3D" id="2.60.40.290">
    <property type="match status" value="1"/>
</dbReference>
<dbReference type="SMART" id="SM00637">
    <property type="entry name" value="CBD_II"/>
    <property type="match status" value="1"/>
</dbReference>
<dbReference type="SUPFAM" id="SSF49384">
    <property type="entry name" value="Carbohydrate-binding domain"/>
    <property type="match status" value="1"/>
</dbReference>
<feature type="transmembrane region" description="Helical" evidence="2">
    <location>
        <begin position="41"/>
        <end position="61"/>
    </location>
</feature>
<dbReference type="InterPro" id="IPR001919">
    <property type="entry name" value="CBD2"/>
</dbReference>
<feature type="domain" description="CBM2" evidence="3">
    <location>
        <begin position="63"/>
        <end position="169"/>
    </location>
</feature>
<keyword evidence="2" id="KW-0812">Transmembrane</keyword>
<dbReference type="GO" id="GO:0005975">
    <property type="term" value="P:carbohydrate metabolic process"/>
    <property type="evidence" value="ECO:0007669"/>
    <property type="project" value="InterPro"/>
</dbReference>
<keyword evidence="2" id="KW-1133">Transmembrane helix</keyword>
<dbReference type="EMBL" id="BMQD01000020">
    <property type="protein sequence ID" value="GGK88498.1"/>
    <property type="molecule type" value="Genomic_DNA"/>
</dbReference>
<dbReference type="InterPro" id="IPR012291">
    <property type="entry name" value="CBM2_carb-bd_dom_sf"/>
</dbReference>
<organism evidence="4 5">
    <name type="scientific">Planomonospora parontospora</name>
    <dbReference type="NCBI Taxonomy" id="58119"/>
    <lineage>
        <taxon>Bacteria</taxon>
        <taxon>Bacillati</taxon>
        <taxon>Actinomycetota</taxon>
        <taxon>Actinomycetes</taxon>
        <taxon>Streptosporangiales</taxon>
        <taxon>Streptosporangiaceae</taxon>
        <taxon>Planomonospora</taxon>
    </lineage>
</organism>
<dbReference type="InterPro" id="IPR008965">
    <property type="entry name" value="CBM2/CBM3_carb-bd_dom_sf"/>
</dbReference>
<evidence type="ECO:0000313" key="4">
    <source>
        <dbReference type="EMBL" id="GGK88498.1"/>
    </source>
</evidence>
<dbReference type="PROSITE" id="PS51173">
    <property type="entry name" value="CBM2"/>
    <property type="match status" value="1"/>
</dbReference>
<evidence type="ECO:0000313" key="5">
    <source>
        <dbReference type="Proteomes" id="UP000627984"/>
    </source>
</evidence>
<dbReference type="GO" id="GO:0004553">
    <property type="term" value="F:hydrolase activity, hydrolyzing O-glycosyl compounds"/>
    <property type="evidence" value="ECO:0007669"/>
    <property type="project" value="InterPro"/>
</dbReference>
<keyword evidence="2" id="KW-0472">Membrane</keyword>
<reference evidence="4" key="1">
    <citation type="journal article" date="2014" name="Int. J. Syst. Evol. Microbiol.">
        <title>Complete genome sequence of Corynebacterium casei LMG S-19264T (=DSM 44701T), isolated from a smear-ripened cheese.</title>
        <authorList>
            <consortium name="US DOE Joint Genome Institute (JGI-PGF)"/>
            <person name="Walter F."/>
            <person name="Albersmeier A."/>
            <person name="Kalinowski J."/>
            <person name="Ruckert C."/>
        </authorList>
    </citation>
    <scope>NUCLEOTIDE SEQUENCE</scope>
    <source>
        <strain evidence="4">JCM 3093</strain>
    </source>
</reference>
<protein>
    <recommendedName>
        <fullName evidence="3">CBM2 domain-containing protein</fullName>
    </recommendedName>
</protein>
<gene>
    <name evidence="4" type="ORF">GCM10010126_54910</name>
</gene>
<sequence length="169" mass="17862">MTFIRQSRVRPGPARRDRAGSAAGGDEMTEQRVRSGTRRRLAVWSAAAFTALATAVAGFPGQAHADGPSCSLAVEKGVEWRGGFNIPLRVVNTGTVPLNGWRVTWTFTGDQKLHAITSSRWSQTGRQVTAGNAFWNGNLAPGAQTGQLAANGSSSVPFGPLLDLTCTPL</sequence>
<name>A0AA37BLN1_9ACTN</name>
<dbReference type="AlphaFoldDB" id="A0AA37BLN1"/>
<proteinExistence type="predicted"/>
<dbReference type="Proteomes" id="UP000627984">
    <property type="component" value="Unassembled WGS sequence"/>
</dbReference>
<feature type="region of interest" description="Disordered" evidence="1">
    <location>
        <begin position="1"/>
        <end position="35"/>
    </location>
</feature>
<comment type="caution">
    <text evidence="4">The sequence shown here is derived from an EMBL/GenBank/DDBJ whole genome shotgun (WGS) entry which is preliminary data.</text>
</comment>
<dbReference type="Pfam" id="PF00553">
    <property type="entry name" value="CBM_2"/>
    <property type="match status" value="1"/>
</dbReference>
<accession>A0AA37BLN1</accession>
<dbReference type="GO" id="GO:0030247">
    <property type="term" value="F:polysaccharide binding"/>
    <property type="evidence" value="ECO:0007669"/>
    <property type="project" value="UniProtKB-UniRule"/>
</dbReference>
<evidence type="ECO:0000256" key="2">
    <source>
        <dbReference type="SAM" id="Phobius"/>
    </source>
</evidence>
<reference evidence="4" key="2">
    <citation type="submission" date="2022-09" db="EMBL/GenBank/DDBJ databases">
        <authorList>
            <person name="Sun Q."/>
            <person name="Ohkuma M."/>
        </authorList>
    </citation>
    <scope>NUCLEOTIDE SEQUENCE</scope>
    <source>
        <strain evidence="4">JCM 3093</strain>
    </source>
</reference>
<evidence type="ECO:0000256" key="1">
    <source>
        <dbReference type="SAM" id="MobiDB-lite"/>
    </source>
</evidence>
<evidence type="ECO:0000259" key="3">
    <source>
        <dbReference type="PROSITE" id="PS51173"/>
    </source>
</evidence>